<reference evidence="2" key="1">
    <citation type="submission" date="2024-05" db="EMBL/GenBank/DDBJ databases">
        <title>Draft genome assemblies of 36 bacteria isolated from hibernating arctic ground squirrels.</title>
        <authorList>
            <person name="McKee H."/>
            <person name="Mullen L."/>
            <person name="Drown D.M."/>
            <person name="Duddleston K.N."/>
        </authorList>
    </citation>
    <scope>NUCLEOTIDE SEQUENCE</scope>
    <source>
        <strain evidence="2">AN1007</strain>
    </source>
</reference>
<name>A0AAU8N818_9BACL</name>
<dbReference type="GO" id="GO:0003700">
    <property type="term" value="F:DNA-binding transcription factor activity"/>
    <property type="evidence" value="ECO:0007669"/>
    <property type="project" value="InterPro"/>
</dbReference>
<accession>A0AAU8N818</accession>
<evidence type="ECO:0000259" key="1">
    <source>
        <dbReference type="Pfam" id="PF12645"/>
    </source>
</evidence>
<protein>
    <submittedName>
        <fullName evidence="2">Helix-turn-helix domain-containing protein</fullName>
    </submittedName>
</protein>
<dbReference type="AlphaFoldDB" id="A0AAU8N818"/>
<organism evidence="2">
    <name type="scientific">Paenibacillus sp. AN1007</name>
    <dbReference type="NCBI Taxonomy" id="3151385"/>
    <lineage>
        <taxon>Bacteria</taxon>
        <taxon>Bacillati</taxon>
        <taxon>Bacillota</taxon>
        <taxon>Bacilli</taxon>
        <taxon>Bacillales</taxon>
        <taxon>Paenibacillaceae</taxon>
        <taxon>Paenibacillus</taxon>
    </lineage>
</organism>
<gene>
    <name evidence="2" type="ORF">ABXS70_21050</name>
</gene>
<sequence>MNKDSIDFYEAVRKAQNGDQESMQQIIDAFEPIIQRLRYQVRPQERDDLSQSIVEGLMIKIKNYNLDNVPTYAEFCRQIMDNNR</sequence>
<feature type="domain" description="Helix-turn-helix conjugative transposon-like" evidence="1">
    <location>
        <begin position="9"/>
        <end position="64"/>
    </location>
</feature>
<dbReference type="GO" id="GO:0006352">
    <property type="term" value="P:DNA-templated transcription initiation"/>
    <property type="evidence" value="ECO:0007669"/>
    <property type="project" value="InterPro"/>
</dbReference>
<dbReference type="InterPro" id="IPR013325">
    <property type="entry name" value="RNA_pol_sigma_r2"/>
</dbReference>
<dbReference type="EMBL" id="CP159992">
    <property type="protein sequence ID" value="XCP93670.1"/>
    <property type="molecule type" value="Genomic_DNA"/>
</dbReference>
<dbReference type="RefSeq" id="WP_342554426.1">
    <property type="nucleotide sequence ID" value="NZ_CP159992.1"/>
</dbReference>
<dbReference type="InterPro" id="IPR024760">
    <property type="entry name" value="HTH_dom_conjug_TS-like"/>
</dbReference>
<dbReference type="SUPFAM" id="SSF88946">
    <property type="entry name" value="Sigma2 domain of RNA polymerase sigma factors"/>
    <property type="match status" value="1"/>
</dbReference>
<proteinExistence type="predicted"/>
<dbReference type="Pfam" id="PF12645">
    <property type="entry name" value="HTH_16"/>
    <property type="match status" value="1"/>
</dbReference>
<evidence type="ECO:0000313" key="2">
    <source>
        <dbReference type="EMBL" id="XCP93670.1"/>
    </source>
</evidence>